<accession>A0AAD9UWU9</accession>
<keyword evidence="8" id="KW-1015">Disulfide bond</keyword>
<proteinExistence type="predicted"/>
<dbReference type="Proteomes" id="UP001249851">
    <property type="component" value="Unassembled WGS sequence"/>
</dbReference>
<dbReference type="PROSITE" id="PS50261">
    <property type="entry name" value="G_PROTEIN_RECEP_F2_4"/>
    <property type="match status" value="1"/>
</dbReference>
<dbReference type="CDD" id="cd13952">
    <property type="entry name" value="7tm_classB"/>
    <property type="match status" value="1"/>
</dbReference>
<keyword evidence="4" id="KW-0677">Repeat</keyword>
<evidence type="ECO:0000256" key="4">
    <source>
        <dbReference type="ARBA" id="ARBA00022737"/>
    </source>
</evidence>
<evidence type="ECO:0000256" key="9">
    <source>
        <dbReference type="SAM" id="MobiDB-lite"/>
    </source>
</evidence>
<dbReference type="PANTHER" id="PTHR46682">
    <property type="entry name" value="ADHESION G-PROTEIN COUPLED RECEPTOR V1"/>
    <property type="match status" value="1"/>
</dbReference>
<protein>
    <submittedName>
        <fullName evidence="13">Adhesion G-protein coupled receptor V1</fullName>
    </submittedName>
</protein>
<dbReference type="GO" id="GO:0004930">
    <property type="term" value="F:G protein-coupled receptor activity"/>
    <property type="evidence" value="ECO:0007669"/>
    <property type="project" value="InterPro"/>
</dbReference>
<reference evidence="13" key="2">
    <citation type="journal article" date="2023" name="Science">
        <title>Genomic signatures of disease resistance in endangered staghorn corals.</title>
        <authorList>
            <person name="Vollmer S.V."/>
            <person name="Selwyn J.D."/>
            <person name="Despard B.A."/>
            <person name="Roesel C.L."/>
        </authorList>
    </citation>
    <scope>NUCLEOTIDE SEQUENCE</scope>
    <source>
        <strain evidence="13">K2</strain>
    </source>
</reference>
<evidence type="ECO:0000259" key="11">
    <source>
        <dbReference type="PROSITE" id="PS50221"/>
    </source>
</evidence>
<dbReference type="FunFam" id="2.60.40.2030:FF:000017">
    <property type="entry name" value="Adhesion G protein-coupled receptor V1"/>
    <property type="match status" value="1"/>
</dbReference>
<dbReference type="SMART" id="SM00303">
    <property type="entry name" value="GPS"/>
    <property type="match status" value="1"/>
</dbReference>
<feature type="transmembrane region" description="Helical" evidence="10">
    <location>
        <begin position="3503"/>
        <end position="3526"/>
    </location>
</feature>
<feature type="domain" description="GAIN-B" evidence="11">
    <location>
        <begin position="3188"/>
        <end position="3346"/>
    </location>
</feature>
<dbReference type="InterPro" id="IPR003644">
    <property type="entry name" value="Calx_beta"/>
</dbReference>
<reference evidence="13" key="1">
    <citation type="journal article" date="2023" name="G3 (Bethesda)">
        <title>Whole genome assembly and annotation of the endangered Caribbean coral Acropora cervicornis.</title>
        <authorList>
            <person name="Selwyn J.D."/>
            <person name="Vollmer S.V."/>
        </authorList>
    </citation>
    <scope>NUCLEOTIDE SEQUENCE</scope>
    <source>
        <strain evidence="13">K2</strain>
    </source>
</reference>
<dbReference type="PROSITE" id="PS50912">
    <property type="entry name" value="EAR"/>
    <property type="match status" value="5"/>
</dbReference>
<keyword evidence="13" id="KW-0675">Receptor</keyword>
<dbReference type="SUPFAM" id="SSF50998">
    <property type="entry name" value="Quinoprotein alcohol dehydrogenase-like"/>
    <property type="match status" value="1"/>
</dbReference>
<dbReference type="Gene3D" id="1.20.1070.10">
    <property type="entry name" value="Rhodopsin 7-helix transmembrane proteins"/>
    <property type="match status" value="1"/>
</dbReference>
<dbReference type="PANTHER" id="PTHR46682:SF1">
    <property type="entry name" value="ADHESION G-PROTEIN COUPLED RECEPTOR V1"/>
    <property type="match status" value="1"/>
</dbReference>
<feature type="region of interest" description="Disordered" evidence="9">
    <location>
        <begin position="3633"/>
        <end position="3661"/>
    </location>
</feature>
<evidence type="ECO:0000256" key="7">
    <source>
        <dbReference type="ARBA" id="ARBA00023136"/>
    </source>
</evidence>
<sequence length="3738" mass="406938">MEHVGGNQALANVDYVSINKSIVIPDGQRSANINISILDDENPELDEVFDVELTHVELIDYSPVLPPQIGGVRRVVVTIVTNDDAHGLMVIKAANPDAGSYGSRVTVDEIDRLSVHLIIERLKGAIGSVTVGVAVKQDGATLNSDFVASKSTFSFSNNDNTSRNYFVSIRGDDFPEPNEDFLIRLVNPTGGARVASGLGSNVTVTIQANDGAAGQVGFDEQSSSLVVQEGSQVVLSVSRTLSVGRVTVDWLVTGANASSDFVRINGTVEFNEGETHTTIVLTVRNDTTPETHEVFVVHLSNIQTLGIASSGHATLIQEKTTATITVSANDRPHGVVELADSSRLVTRNDEKNFTLIVSRLFGNIGAIRVWYEASTGNVTALQSDQSLATAGEDFIEGRRSIIIGDNVDVGSIPVLVIDDDVPELDQVFIVNITWVELVNAAQYNDTVPPRPGSHLVSQITLSANDDPYGVFKFPQARVFLTESSDPYNITVLRSQGTFGKETVNFFVNQVNAELSDYKVVDYVGGEGTLTFEDGVREQNITIFVTDDSSPEGDEALTITLTKNSGKTTLGNPKSLEVVIRASDDSYGVFRLDQSSLLQTISEPGTGPVTEAEFVIVRTVDSYGTVIVDWEVVNASSSADLTPVKGNVTFVDGDTRMTFKVKALLDSVPEKAETFIIQLEITGNGRLASPSKAQLTITENDSPYGELQIVSSLSSRSSVDIEESQGIVKAKVNRRKGDFGRITVDYMTISRTASSAPGDVDHFEKLQRLKTSDAYSWHTFSAFGDKFVLLASKNRTGDLPAGVDDGVMGQYYGSALFRWQGVLVPLQFIATDGGVAWDSFVAGDKVYLAASNQGSVGRYETHSRIYIMDQTGKMAVIQNISTQGASDVKFFQPPGQSDVYLIVANQRNNAGETRIRSQVYKWTTDRFVPYDARIDNTRSASRLAVFTNAGSLKVAIAFFQDSASGRFRTQSPIYKWEAASFSLLQEIGTNGAVDVEYFEFAGNQYLVFANSKSTVDVFQWNSLQFSSSPVQSIAISSVQTAKPYTIDGNAYMVTTESSGRLAVFKWDSTNKFTLQMNTTIADIESATPFVINDPVSGPTGLLLAAVSGERMSPVLRPVSLSPEADFIPRQGQLIFENGQKELELDFTILTDSTPERDEAFSVRIYNASGKAIVDTQKQELSVNILSNDDAHGRIGFEPSSLSRVQAELTDDSTVKFEVIREYGSLGRVVALWNATGNFSQWDIAPLSGELVFEDGQTNQNVTITVRRDTIPELAVVVYIRLQRLTETGSADPNRGAVLNSARAIAMLVIPANDEPHGVITWKNVVVISQEDGPKNVTLSVYVMRLFGLIGDIVVSFETVQLSNVSNNQGEQIAVAGVDFEAMQRTVDIPAGVNSTRIDLQISHYTDTEITKIFQVNLSSVTLKQSDMATADSPRIDENTRLMEVVIAQPNQTLGELNFEVSALVDPTTQAIMLNEEVGMLNITAQRTGSFTGTVGFRFIARPLISSAYSAAEDSDFSPSGGTVLFTPGISNQLFHVIITNDDVPEIKEGIYVQISRPIGGVTIGPRSKVDVVIEPNDEPYGRFGFTKAISDGINVVQEGATLSLEVQRQRGSFRDVHVRWEITPNAGIANASSQISPMNGTISFRQGDTSEFITLHALDDSVAEVGQSFTIQLVAVDNGGVIDSSLDQATIYIPANDKVEGVASIDSLTRHIIAGEPVQGYNGVFVIRILRQVGQSGDASVSWEITSRSGGSTPASTFNATSGRIDLPTGVDKVLLPIQVVDDPTAEKLAVYAFRLTSASVVELDPSPNSREASVTVVASDDPFGVIEIQSASPLNVSEDVGFVNLTVLRDGGNIGELKVNYSISSETATHGTDYRVFGGVLTFNDKEDQKTIHVEIMEDDLPELAEVIRVRLVDVELVSPSPVNFSVVDGLQLNTPPRIRPDKSEVLVVINENDEARGIIRLTQSAMLVREDVGTAVLQLRREGGTLGATEVHYSVLGGTATQGNDFSSPARGTVLFSNGQNSATINITIIDDRVPEHRETFTVTLDSVTAGAKLGSPAAVVVTIETSDDPMGLFGFVNASDLSLENPSRSTDIGFVIEREGGAEGDIEVKWKVVRVQPSCAACLLSDDFEGRTDGSETFPNGVVGAKRTVRLRVKPFLGHDEPEEQFVLTIYEVSGNGSIDGLRSNISITIAKHGFPNGVFRFQNTATKTFTEPTSVALSEHFTVVRNQGTQGTVNVNWQITGPSDGVRTTSGSLIFQPSEDQKNIIVVITPDDIPELEKVYSLEIVSVDGGADLDPAHDNVTFKIRANDNPHGIFKLQPGAQRLEVAGNSRKLQFGVLRDKGTFGAVDIQYEVRYSQWYPVEMKGHVTVPHHQSQARVNISLSAFLRVASSFTVTLTGVRYSDSQVPETSIAPKLSTNPASDSSEVVPVPENAANAVLKFADNSLKLTVEAGNTVSSVTVVREGLFGSVSVNVAMGFLAGTFPAGFSAGQVLISGSPLSFTGSMKNATFSAVVGPVLVPDKKLVYSMYLDRVLTTPADLLGGANITSVASRRTAVVEYNGVVVVAPNRQNLIAYEGSVVKCTLLRQFSVLGSVTVNYVFLGQSKALSMAQGEFSKEFDIDIADSNDRPEKDRVVFLNLTGVSGSFSPRLGLNKTVRIVVKDNDDPHGVFSFRQPSVSVPEDATSGNTRTVELEIQRTGGTLGNVSVIVRTIGGGEDWSSNLLSLKEAISGKAGQKNATAGPDYEELEAKVNFANADPIPAEPQVMRVQLKIKDDGVPEPNEVVLIYLTAATGGARVATDSDAGLQSWAAVTIEGNDMMNGRIEFVPGSRTTTADEDRGMPAVLRVGRTNSFGQVQVSWNIVESAFRGEVEPSQGIITFAPGESEKDLIIRLKNDNKAERKGQFHVRLTGIQSGSQALIGPANSALVIVLDSDYPNGTIQFAKDAIFKAVDKSLTEMSVEVIRGQGLDTDVIVYYETRDLSKRVTTKPGVETHRAVVGQDYQRPTTKFIRFAKQETSKLISISLTPNEASATPYPKAFEIVLLNATSGAKIMPGLNSSMVIISENKETTTFLRLRASALQTPLTDGDIDRILSDLLDNIRDTLNEDQMELARDTITIILRYKNNVTLTERLRTLLMEIFDELLDPSRDDTKGQDKFSVVFEAFAFSLLNGKSCPGLQGASITGTYAVVESFRRRPDQMSGMKFNSSNGKDYFKYPPDLYPISSSSSDATCRDVHFINYNTAHWFNKPNQAPVISDKVFSTSLRTSASLNDASSPVSSRNPITYRVYTNNRRVTPKGADCVFWDYSKSAWSKEGCMSKSDKGDYVECQCDHLSVFAAQGESDNRAGYSLPFFIVFSICLGVFAVTIIIHHLCSVVNMFAAKLLMHLFFACLMGHLMFIVGAYVSPQLVNEPTRCSVFAMFFHYFFLCQFTWMFVEAWNLWRIFVLNDEHTDRKFVLFFVLGWGLPVVAVVLYILIAQLGFNWSFTVAYADVYNNGDMCFIPNAYAALAGAVGPVLLLLMGVAVVFTQAYQVTPQWKYYDDIFRGHHNIKEIRYIIILFALLTLVWLFAGLHVAYGYEWMLITFIVLDGILALYVFIWYCCLRNQLRGVFKQTFALPAVPPPIELREDMFRDRPGSPTHSIGSLKRPVMNTPDDPSDWDDLDFGATPKGSRKMLVNLDDTDSLARVNDGFDDDDENQDFDDLIFALKTGGQYEGSPTRDDQKDPDMDSGRFGGDQLGKN</sequence>
<keyword evidence="14" id="KW-1185">Reference proteome</keyword>
<dbReference type="Gene3D" id="2.60.220.50">
    <property type="match status" value="1"/>
</dbReference>
<dbReference type="GO" id="GO:0010855">
    <property type="term" value="F:adenylate cyclase inhibitor activity"/>
    <property type="evidence" value="ECO:0007669"/>
    <property type="project" value="TreeGrafter"/>
</dbReference>
<evidence type="ECO:0000256" key="1">
    <source>
        <dbReference type="ARBA" id="ARBA00004141"/>
    </source>
</evidence>
<dbReference type="GO" id="GO:0005737">
    <property type="term" value="C:cytoplasm"/>
    <property type="evidence" value="ECO:0007669"/>
    <property type="project" value="TreeGrafter"/>
</dbReference>
<dbReference type="Pfam" id="PF01825">
    <property type="entry name" value="GPS"/>
    <property type="match status" value="1"/>
</dbReference>
<feature type="transmembrane region" description="Helical" evidence="10">
    <location>
        <begin position="3349"/>
        <end position="3371"/>
    </location>
</feature>
<keyword evidence="7 10" id="KW-0472">Membrane</keyword>
<feature type="region of interest" description="Disordered" evidence="9">
    <location>
        <begin position="3706"/>
        <end position="3738"/>
    </location>
</feature>
<keyword evidence="2 10" id="KW-0812">Transmembrane</keyword>
<feature type="transmembrane region" description="Helical" evidence="10">
    <location>
        <begin position="3383"/>
        <end position="3403"/>
    </location>
</feature>
<dbReference type="InterPro" id="IPR057244">
    <property type="entry name" value="GAIN_B"/>
</dbReference>
<feature type="transmembrane region" description="Helical" evidence="10">
    <location>
        <begin position="3415"/>
        <end position="3434"/>
    </location>
</feature>
<dbReference type="Pfam" id="PF03736">
    <property type="entry name" value="EPTP"/>
    <property type="match status" value="1"/>
</dbReference>
<evidence type="ECO:0000256" key="10">
    <source>
        <dbReference type="SAM" id="Phobius"/>
    </source>
</evidence>
<dbReference type="Pfam" id="PF03160">
    <property type="entry name" value="Calx-beta"/>
    <property type="match status" value="17"/>
</dbReference>
<dbReference type="GO" id="GO:0016020">
    <property type="term" value="C:membrane"/>
    <property type="evidence" value="ECO:0007669"/>
    <property type="project" value="UniProtKB-SubCell"/>
</dbReference>
<keyword evidence="3" id="KW-0732">Signal</keyword>
<dbReference type="PROSITE" id="PS50221">
    <property type="entry name" value="GAIN_B"/>
    <property type="match status" value="1"/>
</dbReference>
<dbReference type="InterPro" id="IPR026919">
    <property type="entry name" value="ADGRV1"/>
</dbReference>
<feature type="transmembrane region" description="Helical" evidence="10">
    <location>
        <begin position="3553"/>
        <end position="3574"/>
    </location>
</feature>
<feature type="transmembrane region" description="Helical" evidence="10">
    <location>
        <begin position="3454"/>
        <end position="3475"/>
    </location>
</feature>
<evidence type="ECO:0000313" key="13">
    <source>
        <dbReference type="EMBL" id="KAK2552903.1"/>
    </source>
</evidence>
<dbReference type="SUPFAM" id="SSF141072">
    <property type="entry name" value="CalX-like"/>
    <property type="match status" value="20"/>
</dbReference>
<comment type="subcellular location">
    <subcellularLocation>
        <location evidence="1">Membrane</location>
        <topology evidence="1">Multi-pass membrane protein</topology>
    </subcellularLocation>
</comment>
<dbReference type="InterPro" id="IPR046338">
    <property type="entry name" value="GAIN_dom_sf"/>
</dbReference>
<dbReference type="Pfam" id="PF00002">
    <property type="entry name" value="7tm_2"/>
    <property type="match status" value="1"/>
</dbReference>
<evidence type="ECO:0000256" key="5">
    <source>
        <dbReference type="ARBA" id="ARBA00022837"/>
    </source>
</evidence>
<feature type="transmembrane region" description="Helical" evidence="10">
    <location>
        <begin position="3580"/>
        <end position="3601"/>
    </location>
</feature>
<dbReference type="Gene3D" id="2.60.40.2030">
    <property type="match status" value="18"/>
</dbReference>
<dbReference type="GO" id="GO:0071277">
    <property type="term" value="P:cellular response to calcium ion"/>
    <property type="evidence" value="ECO:0007669"/>
    <property type="project" value="TreeGrafter"/>
</dbReference>
<dbReference type="InterPro" id="IPR038081">
    <property type="entry name" value="CalX-like_sf"/>
</dbReference>
<dbReference type="InterPro" id="IPR009039">
    <property type="entry name" value="EAR"/>
</dbReference>
<dbReference type="GO" id="GO:0001965">
    <property type="term" value="F:G-protein alpha-subunit binding"/>
    <property type="evidence" value="ECO:0007669"/>
    <property type="project" value="TreeGrafter"/>
</dbReference>
<dbReference type="EMBL" id="JARQWQ010000082">
    <property type="protein sequence ID" value="KAK2552903.1"/>
    <property type="molecule type" value="Genomic_DNA"/>
</dbReference>
<dbReference type="InterPro" id="IPR000832">
    <property type="entry name" value="GPCR_2_secretin-like"/>
</dbReference>
<name>A0AAD9UWU9_ACRCE</name>
<dbReference type="GO" id="GO:0007166">
    <property type="term" value="P:cell surface receptor signaling pathway"/>
    <property type="evidence" value="ECO:0007669"/>
    <property type="project" value="InterPro"/>
</dbReference>
<keyword evidence="5" id="KW-0106">Calcium</keyword>
<evidence type="ECO:0000256" key="8">
    <source>
        <dbReference type="ARBA" id="ARBA00023157"/>
    </source>
</evidence>
<gene>
    <name evidence="13" type="ORF">P5673_025853</name>
</gene>
<evidence type="ECO:0000313" key="14">
    <source>
        <dbReference type="Proteomes" id="UP001249851"/>
    </source>
</evidence>
<organism evidence="13 14">
    <name type="scientific">Acropora cervicornis</name>
    <name type="common">Staghorn coral</name>
    <dbReference type="NCBI Taxonomy" id="6130"/>
    <lineage>
        <taxon>Eukaryota</taxon>
        <taxon>Metazoa</taxon>
        <taxon>Cnidaria</taxon>
        <taxon>Anthozoa</taxon>
        <taxon>Hexacorallia</taxon>
        <taxon>Scleractinia</taxon>
        <taxon>Astrocoeniina</taxon>
        <taxon>Acroporidae</taxon>
        <taxon>Acropora</taxon>
    </lineage>
</organism>
<evidence type="ECO:0000256" key="2">
    <source>
        <dbReference type="ARBA" id="ARBA00022692"/>
    </source>
</evidence>
<dbReference type="InterPro" id="IPR017981">
    <property type="entry name" value="GPCR_2-like_7TM"/>
</dbReference>
<comment type="caution">
    <text evidence="13">The sequence shown here is derived from an EMBL/GenBank/DDBJ whole genome shotgun (WGS) entry which is preliminary data.</text>
</comment>
<evidence type="ECO:0000256" key="3">
    <source>
        <dbReference type="ARBA" id="ARBA00022729"/>
    </source>
</evidence>
<dbReference type="SMART" id="SM00237">
    <property type="entry name" value="Calx_beta"/>
    <property type="match status" value="10"/>
</dbReference>
<feature type="compositionally biased region" description="Gly residues" evidence="9">
    <location>
        <begin position="3729"/>
        <end position="3738"/>
    </location>
</feature>
<dbReference type="InterPro" id="IPR011047">
    <property type="entry name" value="Quinoprotein_ADH-like_sf"/>
</dbReference>
<evidence type="ECO:0000256" key="6">
    <source>
        <dbReference type="ARBA" id="ARBA00022989"/>
    </source>
</evidence>
<dbReference type="InterPro" id="IPR000203">
    <property type="entry name" value="GPS"/>
</dbReference>
<feature type="domain" description="G-protein coupled receptors family 2 profile 2" evidence="12">
    <location>
        <begin position="3347"/>
        <end position="3602"/>
    </location>
</feature>
<feature type="compositionally biased region" description="Basic and acidic residues" evidence="9">
    <location>
        <begin position="3715"/>
        <end position="3727"/>
    </location>
</feature>
<keyword evidence="6 10" id="KW-1133">Transmembrane helix</keyword>
<dbReference type="InterPro" id="IPR005492">
    <property type="entry name" value="EPTP"/>
</dbReference>
<evidence type="ECO:0000259" key="12">
    <source>
        <dbReference type="PROSITE" id="PS50261"/>
    </source>
</evidence>